<protein>
    <submittedName>
        <fullName evidence="3">Uncharacterized protein</fullName>
    </submittedName>
</protein>
<proteinExistence type="predicted"/>
<dbReference type="EMBL" id="ML119051">
    <property type="protein sequence ID" value="ROT42536.1"/>
    <property type="molecule type" value="Genomic_DNA"/>
</dbReference>
<evidence type="ECO:0000313" key="4">
    <source>
        <dbReference type="Proteomes" id="UP000272025"/>
    </source>
</evidence>
<feature type="region of interest" description="Disordered" evidence="2">
    <location>
        <begin position="393"/>
        <end position="427"/>
    </location>
</feature>
<keyword evidence="1" id="KW-0175">Coiled coil</keyword>
<evidence type="ECO:0000313" key="3">
    <source>
        <dbReference type="EMBL" id="ROT42536.1"/>
    </source>
</evidence>
<dbReference type="GeneID" id="39577915"/>
<feature type="coiled-coil region" evidence="1">
    <location>
        <begin position="60"/>
        <end position="143"/>
    </location>
</feature>
<sequence length="493" mass="56083">MPRVSNHAISEAQEAKIRELGQKLDIAVDSDTEPLYTLFGKLQKHLETFEKEHSELLKGFKDKEKDLHSVRQEIAELQNRLRVFEKFNTELHKSFNEKEGELRRVGQEKVELQSRLGRVEKTNNELQKSLFEKERELHRVGQEEVQLQSRLGGFEKTNNELQKSLTEARKVSELNHAKLDVSQSALKRLQNDVGEGRLQAFNDDDREELRNDFEALSKDCEDVVSLFLPRTGKVLYDPRDFLTHPVTEKIPLPPIQNGNIQLDSSTYPSTTHLYRAAVRVRLVDALIKFVFCSFYIPESVKQSAENVLSHLSGRGGRSMVIFRCLILGLTGTDSSVRDSVVERALDSIYGWLLPLVAPTHIADLKDRVRVLFQRAFEIWCRAQISKDHISTESLSSEPNFYGENPPREWDELGRNTQSRTGLTRKPSPTAGPIIATLFPRIVDDAGAIFHPGIGLWYDQAVGHTASNEINVASASQRFQQYYCSGFRISPAKT</sequence>
<name>A0A3N2Q744_SODAK</name>
<reference evidence="3 4" key="1">
    <citation type="journal article" date="2018" name="Mol. Ecol.">
        <title>The obligate alkalophilic soda-lake fungus Sodiomyces alkalinus has shifted to a protein diet.</title>
        <authorList>
            <person name="Grum-Grzhimaylo A.A."/>
            <person name="Falkoski D.L."/>
            <person name="van den Heuvel J."/>
            <person name="Valero-Jimenez C.A."/>
            <person name="Min B."/>
            <person name="Choi I.G."/>
            <person name="Lipzen A."/>
            <person name="Daum C.G."/>
            <person name="Aanen D.K."/>
            <person name="Tsang A."/>
            <person name="Henrissat B."/>
            <person name="Bilanenko E.N."/>
            <person name="de Vries R.P."/>
            <person name="van Kan J.A.L."/>
            <person name="Grigoriev I.V."/>
            <person name="Debets A.J.M."/>
        </authorList>
    </citation>
    <scope>NUCLEOTIDE SEQUENCE [LARGE SCALE GENOMIC DNA]</scope>
    <source>
        <strain evidence="3 4">F11</strain>
    </source>
</reference>
<gene>
    <name evidence="3" type="ORF">SODALDRAFT_319191</name>
</gene>
<evidence type="ECO:0000256" key="1">
    <source>
        <dbReference type="SAM" id="Coils"/>
    </source>
</evidence>
<dbReference type="SUPFAM" id="SSF57997">
    <property type="entry name" value="Tropomyosin"/>
    <property type="match status" value="1"/>
</dbReference>
<evidence type="ECO:0000256" key="2">
    <source>
        <dbReference type="SAM" id="MobiDB-lite"/>
    </source>
</evidence>
<dbReference type="RefSeq" id="XP_028470342.1">
    <property type="nucleotide sequence ID" value="XM_028609437.1"/>
</dbReference>
<organism evidence="3 4">
    <name type="scientific">Sodiomyces alkalinus (strain CBS 110278 / VKM F-3762 / F11)</name>
    <name type="common">Alkaliphilic filamentous fungus</name>
    <dbReference type="NCBI Taxonomy" id="1314773"/>
    <lineage>
        <taxon>Eukaryota</taxon>
        <taxon>Fungi</taxon>
        <taxon>Dikarya</taxon>
        <taxon>Ascomycota</taxon>
        <taxon>Pezizomycotina</taxon>
        <taxon>Sordariomycetes</taxon>
        <taxon>Hypocreomycetidae</taxon>
        <taxon>Glomerellales</taxon>
        <taxon>Plectosphaerellaceae</taxon>
        <taxon>Sodiomyces</taxon>
    </lineage>
</organism>
<dbReference type="Proteomes" id="UP000272025">
    <property type="component" value="Unassembled WGS sequence"/>
</dbReference>
<accession>A0A3N2Q744</accession>
<dbReference type="AlphaFoldDB" id="A0A3N2Q744"/>
<keyword evidence="4" id="KW-1185">Reference proteome</keyword>